<evidence type="ECO:0000313" key="1">
    <source>
        <dbReference type="EMBL" id="MFC1852437.1"/>
    </source>
</evidence>
<name>A0ABV6Z1U6_UNCC1</name>
<dbReference type="Pfam" id="PF05638">
    <property type="entry name" value="T6SS_HCP"/>
    <property type="match status" value="1"/>
</dbReference>
<protein>
    <submittedName>
        <fullName evidence="1">Hcp family type VI secretion system effector</fullName>
    </submittedName>
</protein>
<dbReference type="EMBL" id="JBHPBY010000313">
    <property type="protein sequence ID" value="MFC1852437.1"/>
    <property type="molecule type" value="Genomic_DNA"/>
</dbReference>
<dbReference type="Gene3D" id="2.30.110.20">
    <property type="entry name" value="Hcp1-like"/>
    <property type="match status" value="1"/>
</dbReference>
<evidence type="ECO:0000313" key="3">
    <source>
        <dbReference type="Proteomes" id="UP001594351"/>
    </source>
</evidence>
<accession>A0ABV6Z1U6</accession>
<keyword evidence="3" id="KW-1185">Reference proteome</keyword>
<dbReference type="InterPro" id="IPR008514">
    <property type="entry name" value="T6SS_Hcp"/>
</dbReference>
<sequence>MALNSFLKVTGNTQGAIEGECTQTGREGTMEIFEVDHTVTIPRHPQTGLPTGTRIHKPMEVVKQKDKSSPLLFQACCTGEQLTTEMTFWRINDAGVQEHYFTVSLEGAIIVEMQEYKANTLNPENEPYHDLERILFSYRKISWECVTGSTAAEDDWTVPTT</sequence>
<comment type="caution">
    <text evidence="1">The sequence shown here is derived from an EMBL/GenBank/DDBJ whole genome shotgun (WGS) entry which is preliminary data.</text>
</comment>
<evidence type="ECO:0000313" key="2">
    <source>
        <dbReference type="EMBL" id="MFC1852444.1"/>
    </source>
</evidence>
<dbReference type="SUPFAM" id="SSF141452">
    <property type="entry name" value="Hcp1-like"/>
    <property type="match status" value="1"/>
</dbReference>
<dbReference type="EMBL" id="JBHPBY010000313">
    <property type="protein sequence ID" value="MFC1852444.1"/>
    <property type="molecule type" value="Genomic_DNA"/>
</dbReference>
<dbReference type="PANTHER" id="PTHR34319:SF6">
    <property type="entry name" value="MAJOR EXPORTED PROTEIN"/>
    <property type="match status" value="1"/>
</dbReference>
<dbReference type="Proteomes" id="UP001594351">
    <property type="component" value="Unassembled WGS sequence"/>
</dbReference>
<dbReference type="InterPro" id="IPR052947">
    <property type="entry name" value="T6SS_Hcp1_domain"/>
</dbReference>
<gene>
    <name evidence="1" type="ORF">ACFL27_19740</name>
    <name evidence="2" type="ORF">ACFL27_19775</name>
</gene>
<proteinExistence type="predicted"/>
<dbReference type="InterPro" id="IPR036624">
    <property type="entry name" value="Hcp1-lik_sf"/>
</dbReference>
<organism evidence="1 3">
    <name type="scientific">candidate division CSSED10-310 bacterium</name>
    <dbReference type="NCBI Taxonomy" id="2855610"/>
    <lineage>
        <taxon>Bacteria</taxon>
        <taxon>Bacteria division CSSED10-310</taxon>
    </lineage>
</organism>
<dbReference type="PANTHER" id="PTHR34319">
    <property type="entry name" value="MAJOR EXPORTED PROTEIN"/>
    <property type="match status" value="1"/>
</dbReference>
<dbReference type="NCBIfam" id="TIGR03344">
    <property type="entry name" value="VI_effect_Hcp1"/>
    <property type="match status" value="1"/>
</dbReference>
<reference evidence="1 3" key="1">
    <citation type="submission" date="2024-09" db="EMBL/GenBank/DDBJ databases">
        <title>Laminarin stimulates single cell rates of sulfate reduction while oxygen inhibits transcriptomic activity in coastal marine sediment.</title>
        <authorList>
            <person name="Lindsay M."/>
            <person name="Orcutt B."/>
            <person name="Emerson D."/>
            <person name="Stepanauskas R."/>
            <person name="D'Angelo T."/>
        </authorList>
    </citation>
    <scope>NUCLEOTIDE SEQUENCE [LARGE SCALE GENOMIC DNA]</scope>
    <source>
        <strain evidence="1">SAG AM-311-K15</strain>
    </source>
</reference>